<dbReference type="OrthoDB" id="268763at2759"/>
<proteinExistence type="predicted"/>
<evidence type="ECO:0008006" key="4">
    <source>
        <dbReference type="Google" id="ProtNLM"/>
    </source>
</evidence>
<accession>A0A4S4MY22</accession>
<dbReference type="EMBL" id="SGPM01000188">
    <property type="protein sequence ID" value="THH28300.1"/>
    <property type="molecule type" value="Genomic_DNA"/>
</dbReference>
<feature type="compositionally biased region" description="Low complexity" evidence="1">
    <location>
        <begin position="398"/>
        <end position="434"/>
    </location>
</feature>
<reference evidence="2 3" key="1">
    <citation type="submission" date="2019-02" db="EMBL/GenBank/DDBJ databases">
        <title>Genome sequencing of the rare red list fungi Antrodiella citrinella (Flaviporus citrinellus).</title>
        <authorList>
            <person name="Buettner E."/>
            <person name="Kellner H."/>
        </authorList>
    </citation>
    <scope>NUCLEOTIDE SEQUENCE [LARGE SCALE GENOMIC DNA]</scope>
    <source>
        <strain evidence="2 3">DSM 108506</strain>
    </source>
</reference>
<comment type="caution">
    <text evidence="2">The sequence shown here is derived from an EMBL/GenBank/DDBJ whole genome shotgun (WGS) entry which is preliminary data.</text>
</comment>
<keyword evidence="3" id="KW-1185">Reference proteome</keyword>
<dbReference type="AlphaFoldDB" id="A0A4S4MY22"/>
<sequence>MTSSQPSSLTRRSSIIEYLSNLPIRPRLPSIRSRKSTKSASSLNILSSSSYAPYTVHQQAMSPIILRDADVTAKLLEYVVESTNGRRTLSRLARTCKAFKEPALNVLWRDLDSFVPLLSLFPNGLMKRARRPGLGLARNPDPADWDRLLAYGERVRSIAYSEAHGNVTPTIFPVFEEYQTKQSRFILPNLTALTWKADTPAWLEKSIAFMNPGLQSLTIEMGQKSSKMSDFMDHVMAKTSLASFSFTLHNNLPDNFVEIMQPHNRFEKLALMAPGALAARVGKWTSGMPFLRSLSLDLSNRTTTAVEGFFDDISPGSGYSTPSSVGGTDSGIFSGDELDFSDIRKSAVRLTNDGPRRGAFAHLQHIQLTGDTANVATFLKHITSPLTQIDLIIEDPPARTTGKTSATSSATSSATPSSRCASPRPAVPLRRARA</sequence>
<gene>
    <name evidence="2" type="ORF">EUX98_g5884</name>
</gene>
<dbReference type="Proteomes" id="UP000308730">
    <property type="component" value="Unassembled WGS sequence"/>
</dbReference>
<feature type="non-terminal residue" evidence="2">
    <location>
        <position position="434"/>
    </location>
</feature>
<evidence type="ECO:0000256" key="1">
    <source>
        <dbReference type="SAM" id="MobiDB-lite"/>
    </source>
</evidence>
<protein>
    <recommendedName>
        <fullName evidence="4">F-box domain-containing protein</fullName>
    </recommendedName>
</protein>
<evidence type="ECO:0000313" key="3">
    <source>
        <dbReference type="Proteomes" id="UP000308730"/>
    </source>
</evidence>
<name>A0A4S4MY22_9APHY</name>
<evidence type="ECO:0000313" key="2">
    <source>
        <dbReference type="EMBL" id="THH28300.1"/>
    </source>
</evidence>
<organism evidence="2 3">
    <name type="scientific">Antrodiella citrinella</name>
    <dbReference type="NCBI Taxonomy" id="2447956"/>
    <lineage>
        <taxon>Eukaryota</taxon>
        <taxon>Fungi</taxon>
        <taxon>Dikarya</taxon>
        <taxon>Basidiomycota</taxon>
        <taxon>Agaricomycotina</taxon>
        <taxon>Agaricomycetes</taxon>
        <taxon>Polyporales</taxon>
        <taxon>Steccherinaceae</taxon>
        <taxon>Antrodiella</taxon>
    </lineage>
</organism>
<feature type="region of interest" description="Disordered" evidence="1">
    <location>
        <begin position="397"/>
        <end position="434"/>
    </location>
</feature>